<feature type="transmembrane region" description="Helical" evidence="2">
    <location>
        <begin position="321"/>
        <end position="341"/>
    </location>
</feature>
<dbReference type="InterPro" id="IPR000620">
    <property type="entry name" value="EamA_dom"/>
</dbReference>
<feature type="transmembrane region" description="Helical" evidence="2">
    <location>
        <begin position="211"/>
        <end position="234"/>
    </location>
</feature>
<dbReference type="Proteomes" id="UP000245876">
    <property type="component" value="Unassembled WGS sequence"/>
</dbReference>
<dbReference type="Pfam" id="PF00892">
    <property type="entry name" value="EamA"/>
    <property type="match status" value="1"/>
</dbReference>
<protein>
    <recommendedName>
        <fullName evidence="3">EamA domain-containing protein</fullName>
    </recommendedName>
</protein>
<keyword evidence="2" id="KW-0472">Membrane</keyword>
<dbReference type="PANTHER" id="PTHR22911">
    <property type="entry name" value="ACYL-MALONYL CONDENSING ENZYME-RELATED"/>
    <property type="match status" value="1"/>
</dbReference>
<accession>A0A2U2NBI6</accession>
<comment type="similarity">
    <text evidence="1">Belongs to the EamA transporter family.</text>
</comment>
<keyword evidence="2" id="KW-0812">Transmembrane</keyword>
<keyword evidence="5" id="KW-1185">Reference proteome</keyword>
<gene>
    <name evidence="4" type="ORF">DF196_03455</name>
</gene>
<evidence type="ECO:0000259" key="3">
    <source>
        <dbReference type="Pfam" id="PF00892"/>
    </source>
</evidence>
<feature type="transmembrane region" description="Helical" evidence="2">
    <location>
        <begin position="286"/>
        <end position="309"/>
    </location>
</feature>
<evidence type="ECO:0000256" key="1">
    <source>
        <dbReference type="ARBA" id="ARBA00007362"/>
    </source>
</evidence>
<dbReference type="SUPFAM" id="SSF103481">
    <property type="entry name" value="Multidrug resistance efflux transporter EmrE"/>
    <property type="match status" value="1"/>
</dbReference>
<reference evidence="4 5" key="1">
    <citation type="journal article" date="2018" name="Int. J. Syst. Evol. Microbiol.">
        <title>Bifidobacterium callitrichidarum sp. nov. from the faeces of the emperor tamarin (Saguinus imperator).</title>
        <authorList>
            <person name="Modesto M."/>
            <person name="Michelini S."/>
            <person name="Sansosti M.C."/>
            <person name="De Filippo C."/>
            <person name="Cavalieri D."/>
            <person name="Qvirist L."/>
            <person name="Andlid T."/>
            <person name="Spiezio C."/>
            <person name="Sandri C."/>
            <person name="Pascarelli S."/>
            <person name="Sgorbati B."/>
            <person name="Mattarelli P."/>
        </authorList>
    </citation>
    <scope>NUCLEOTIDE SEQUENCE [LARGE SCALE GENOMIC DNA]</scope>
    <source>
        <strain evidence="4 5">TRI 5</strain>
    </source>
</reference>
<organism evidence="4 5">
    <name type="scientific">Bifidobacterium callitrichidarum</name>
    <dbReference type="NCBI Taxonomy" id="2052941"/>
    <lineage>
        <taxon>Bacteria</taxon>
        <taxon>Bacillati</taxon>
        <taxon>Actinomycetota</taxon>
        <taxon>Actinomycetes</taxon>
        <taxon>Bifidobacteriales</taxon>
        <taxon>Bifidobacteriaceae</taxon>
        <taxon>Bifidobacterium</taxon>
    </lineage>
</organism>
<feature type="transmembrane region" description="Helical" evidence="2">
    <location>
        <begin position="185"/>
        <end position="205"/>
    </location>
</feature>
<evidence type="ECO:0000256" key="2">
    <source>
        <dbReference type="SAM" id="Phobius"/>
    </source>
</evidence>
<name>A0A2U2NBI6_9BIFI</name>
<dbReference type="AlphaFoldDB" id="A0A2U2NBI6"/>
<dbReference type="InterPro" id="IPR037185">
    <property type="entry name" value="EmrE-like"/>
</dbReference>
<feature type="transmembrane region" description="Helical" evidence="2">
    <location>
        <begin position="246"/>
        <end position="266"/>
    </location>
</feature>
<feature type="domain" description="EamA" evidence="3">
    <location>
        <begin position="215"/>
        <end position="363"/>
    </location>
</feature>
<feature type="transmembrane region" description="Helical" evidence="2">
    <location>
        <begin position="70"/>
        <end position="89"/>
    </location>
</feature>
<proteinExistence type="inferred from homology"/>
<feature type="transmembrane region" description="Helical" evidence="2">
    <location>
        <begin position="347"/>
        <end position="366"/>
    </location>
</feature>
<dbReference type="GO" id="GO:0016020">
    <property type="term" value="C:membrane"/>
    <property type="evidence" value="ECO:0007669"/>
    <property type="project" value="InterPro"/>
</dbReference>
<evidence type="ECO:0000313" key="5">
    <source>
        <dbReference type="Proteomes" id="UP000245876"/>
    </source>
</evidence>
<sequence length="370" mass="39593">MSSMPRNSRNRISVMASMRQRKERMMANDNKAGMLIGRAAMAAAFGAAALWATTGIFVRWLDAVPLGTLIWLRFVLSSAVVVPVTLIMGRKSVRSAHARLNGTMMEGSDAESHDAFAGRNFRGMPLKPVEMGLGCLMTVYYILATAGFALGPVALTSLIVAMSPAVTIIWKLIERGHVPRRELIGFAVSVVGVMGYCVPLLKGVGRFGRTAIVIAVVAAIGATLVRALYSIALWRQVGGGHDVNEASVNCVTFLDGVILALPLMLFTHVHLAVSGTQRFPVLSGFASIWAMTGVMVLLVFAATILPNLLNTWASTHLEPTANMIIGMVTPPLSGILGWLLLDETLTIMQIIGMIITLLGVVVCNTTSHPE</sequence>
<dbReference type="Gene3D" id="1.10.3730.20">
    <property type="match status" value="1"/>
</dbReference>
<dbReference type="EMBL" id="QFFM01000005">
    <property type="protein sequence ID" value="PWG66448.1"/>
    <property type="molecule type" value="Genomic_DNA"/>
</dbReference>
<evidence type="ECO:0000313" key="4">
    <source>
        <dbReference type="EMBL" id="PWG66448.1"/>
    </source>
</evidence>
<dbReference type="PANTHER" id="PTHR22911:SF79">
    <property type="entry name" value="MOBA-LIKE NTP TRANSFERASE DOMAIN-CONTAINING PROTEIN"/>
    <property type="match status" value="1"/>
</dbReference>
<keyword evidence="2" id="KW-1133">Transmembrane helix</keyword>
<comment type="caution">
    <text evidence="4">The sequence shown here is derived from an EMBL/GenBank/DDBJ whole genome shotgun (WGS) entry which is preliminary data.</text>
</comment>